<gene>
    <name evidence="1" type="ORF">LCGC14_1929810</name>
</gene>
<dbReference type="EMBL" id="LAZR01020705">
    <property type="protein sequence ID" value="KKL87931.1"/>
    <property type="molecule type" value="Genomic_DNA"/>
</dbReference>
<proteinExistence type="predicted"/>
<evidence type="ECO:0000313" key="1">
    <source>
        <dbReference type="EMBL" id="KKL87931.1"/>
    </source>
</evidence>
<protein>
    <submittedName>
        <fullName evidence="1">Uncharacterized protein</fullName>
    </submittedName>
</protein>
<name>A0A0F9GBS9_9ZZZZ</name>
<sequence>MTEKKLTPQERAEKFQEEYVKLCAKWQCQHVPFPQARQEGKIIIVEAGLQVAVNEEVV</sequence>
<comment type="caution">
    <text evidence="1">The sequence shown here is derived from an EMBL/GenBank/DDBJ whole genome shotgun (WGS) entry which is preliminary data.</text>
</comment>
<reference evidence="1" key="1">
    <citation type="journal article" date="2015" name="Nature">
        <title>Complex archaea that bridge the gap between prokaryotes and eukaryotes.</title>
        <authorList>
            <person name="Spang A."/>
            <person name="Saw J.H."/>
            <person name="Jorgensen S.L."/>
            <person name="Zaremba-Niedzwiedzka K."/>
            <person name="Martijn J."/>
            <person name="Lind A.E."/>
            <person name="van Eijk R."/>
            <person name="Schleper C."/>
            <person name="Guy L."/>
            <person name="Ettema T.J."/>
        </authorList>
    </citation>
    <scope>NUCLEOTIDE SEQUENCE</scope>
</reference>
<organism evidence="1">
    <name type="scientific">marine sediment metagenome</name>
    <dbReference type="NCBI Taxonomy" id="412755"/>
    <lineage>
        <taxon>unclassified sequences</taxon>
        <taxon>metagenomes</taxon>
        <taxon>ecological metagenomes</taxon>
    </lineage>
</organism>
<accession>A0A0F9GBS9</accession>
<dbReference type="AlphaFoldDB" id="A0A0F9GBS9"/>